<dbReference type="PANTHER" id="PTHR30346">
    <property type="entry name" value="TRANSCRIPTIONAL DUAL REGULATOR HCAR-RELATED"/>
    <property type="match status" value="1"/>
</dbReference>
<keyword evidence="4" id="KW-0804">Transcription</keyword>
<dbReference type="Gene3D" id="1.10.10.10">
    <property type="entry name" value="Winged helix-like DNA-binding domain superfamily/Winged helix DNA-binding domain"/>
    <property type="match status" value="1"/>
</dbReference>
<gene>
    <name evidence="6" type="ORF">HGA06_20930</name>
</gene>
<keyword evidence="2" id="KW-0805">Transcription regulation</keyword>
<feature type="domain" description="HTH lysR-type" evidence="5">
    <location>
        <begin position="1"/>
        <end position="60"/>
    </location>
</feature>
<dbReference type="PROSITE" id="PS50931">
    <property type="entry name" value="HTH_LYSR"/>
    <property type="match status" value="1"/>
</dbReference>
<comment type="similarity">
    <text evidence="1">Belongs to the LysR transcriptional regulatory family.</text>
</comment>
<dbReference type="GO" id="GO:0003677">
    <property type="term" value="F:DNA binding"/>
    <property type="evidence" value="ECO:0007669"/>
    <property type="project" value="UniProtKB-KW"/>
</dbReference>
<evidence type="ECO:0000256" key="2">
    <source>
        <dbReference type="ARBA" id="ARBA00023015"/>
    </source>
</evidence>
<keyword evidence="3" id="KW-0238">DNA-binding</keyword>
<evidence type="ECO:0000256" key="1">
    <source>
        <dbReference type="ARBA" id="ARBA00009437"/>
    </source>
</evidence>
<accession>A0AA44DHM0</accession>
<evidence type="ECO:0000313" key="6">
    <source>
        <dbReference type="EMBL" id="NKY16497.1"/>
    </source>
</evidence>
<evidence type="ECO:0000256" key="4">
    <source>
        <dbReference type="ARBA" id="ARBA00023163"/>
    </source>
</evidence>
<dbReference type="Pfam" id="PF00126">
    <property type="entry name" value="HTH_1"/>
    <property type="match status" value="1"/>
</dbReference>
<dbReference type="RefSeq" id="WP_168440711.1">
    <property type="nucleotide sequence ID" value="NZ_JAAXOU010000383.1"/>
</dbReference>
<sequence length="76" mass="8341">MELRQMECFVAVAEEFGLGRAAERLGVAEAEVGRRVEELERGLGLRLFDRGAPPRHVRLTAAGERLLPEVRAALAA</sequence>
<reference evidence="6 7" key="1">
    <citation type="submission" date="2020-04" db="EMBL/GenBank/DDBJ databases">
        <title>MicrobeNet Type strains.</title>
        <authorList>
            <person name="Nicholson A.C."/>
        </authorList>
    </citation>
    <scope>NUCLEOTIDE SEQUENCE [LARGE SCALE GENOMIC DNA]</scope>
    <source>
        <strain evidence="6 7">DSM 40738</strain>
    </source>
</reference>
<protein>
    <submittedName>
        <fullName evidence="6">LysR family transcriptional regulator</fullName>
    </submittedName>
</protein>
<evidence type="ECO:0000256" key="3">
    <source>
        <dbReference type="ARBA" id="ARBA00023125"/>
    </source>
</evidence>
<dbReference type="Proteomes" id="UP000570003">
    <property type="component" value="Unassembled WGS sequence"/>
</dbReference>
<dbReference type="EMBL" id="JAAXOU010000383">
    <property type="protein sequence ID" value="NKY16497.1"/>
    <property type="molecule type" value="Genomic_DNA"/>
</dbReference>
<feature type="non-terminal residue" evidence="6">
    <location>
        <position position="76"/>
    </location>
</feature>
<dbReference type="AlphaFoldDB" id="A0AA44DHM0"/>
<comment type="caution">
    <text evidence="6">The sequence shown here is derived from an EMBL/GenBank/DDBJ whole genome shotgun (WGS) entry which is preliminary data.</text>
</comment>
<proteinExistence type="inferred from homology"/>
<dbReference type="InterPro" id="IPR036390">
    <property type="entry name" value="WH_DNA-bd_sf"/>
</dbReference>
<dbReference type="GO" id="GO:0003700">
    <property type="term" value="F:DNA-binding transcription factor activity"/>
    <property type="evidence" value="ECO:0007669"/>
    <property type="project" value="InterPro"/>
</dbReference>
<dbReference type="FunFam" id="1.10.10.10:FF:000001">
    <property type="entry name" value="LysR family transcriptional regulator"/>
    <property type="match status" value="1"/>
</dbReference>
<dbReference type="GO" id="GO:0032993">
    <property type="term" value="C:protein-DNA complex"/>
    <property type="evidence" value="ECO:0007669"/>
    <property type="project" value="TreeGrafter"/>
</dbReference>
<keyword evidence="7" id="KW-1185">Reference proteome</keyword>
<evidence type="ECO:0000259" key="5">
    <source>
        <dbReference type="PROSITE" id="PS50931"/>
    </source>
</evidence>
<dbReference type="InterPro" id="IPR036388">
    <property type="entry name" value="WH-like_DNA-bd_sf"/>
</dbReference>
<name>A0AA44DHM0_STRE0</name>
<dbReference type="InterPro" id="IPR000847">
    <property type="entry name" value="LysR_HTH_N"/>
</dbReference>
<dbReference type="PANTHER" id="PTHR30346:SF0">
    <property type="entry name" value="HCA OPERON TRANSCRIPTIONAL ACTIVATOR HCAR"/>
    <property type="match status" value="1"/>
</dbReference>
<evidence type="ECO:0000313" key="7">
    <source>
        <dbReference type="Proteomes" id="UP000570003"/>
    </source>
</evidence>
<organism evidence="6 7">
    <name type="scientific">Streptomyces somaliensis (strain ATCC 33201 / DSM 40738 / JCM 12659 / KCTC 9044 / NCTC 11332 / NRRL B-12077 / IP 733)</name>
    <dbReference type="NCBI Taxonomy" id="1134445"/>
    <lineage>
        <taxon>Bacteria</taxon>
        <taxon>Bacillati</taxon>
        <taxon>Actinomycetota</taxon>
        <taxon>Actinomycetes</taxon>
        <taxon>Kitasatosporales</taxon>
        <taxon>Streptomycetaceae</taxon>
        <taxon>Streptomyces</taxon>
    </lineage>
</organism>
<dbReference type="SUPFAM" id="SSF46785">
    <property type="entry name" value="Winged helix' DNA-binding domain"/>
    <property type="match status" value="1"/>
</dbReference>
<dbReference type="PRINTS" id="PR00039">
    <property type="entry name" value="HTHLYSR"/>
</dbReference>